<evidence type="ECO:0008006" key="16">
    <source>
        <dbReference type="Google" id="ProtNLM"/>
    </source>
</evidence>
<dbReference type="Pfam" id="PF00400">
    <property type="entry name" value="WD40"/>
    <property type="match status" value="3"/>
</dbReference>
<evidence type="ECO:0000256" key="11">
    <source>
        <dbReference type="ARBA" id="ARBA00023242"/>
    </source>
</evidence>
<evidence type="ECO:0000256" key="8">
    <source>
        <dbReference type="ARBA" id="ARBA00022776"/>
    </source>
</evidence>
<dbReference type="FunFam" id="2.130.10.10:FF:000063">
    <property type="entry name" value="SEH1 like nucleoporin"/>
    <property type="match status" value="1"/>
</dbReference>
<gene>
    <name evidence="15" type="primary">ORF164306</name>
    <name evidence="14" type="synonym">ORF164286</name>
</gene>
<feature type="repeat" description="WD" evidence="13">
    <location>
        <begin position="75"/>
        <end position="109"/>
    </location>
</feature>
<feature type="repeat" description="WD" evidence="13">
    <location>
        <begin position="30"/>
        <end position="64"/>
    </location>
</feature>
<keyword evidence="6" id="KW-0132">Cell division</keyword>
<evidence type="ECO:0000256" key="13">
    <source>
        <dbReference type="PROSITE-ProRule" id="PRU00221"/>
    </source>
</evidence>
<dbReference type="PROSITE" id="PS50294">
    <property type="entry name" value="WD_REPEATS_REGION"/>
    <property type="match status" value="2"/>
</dbReference>
<evidence type="ECO:0000256" key="7">
    <source>
        <dbReference type="ARBA" id="ARBA00022737"/>
    </source>
</evidence>
<feature type="non-terminal residue" evidence="15">
    <location>
        <position position="1"/>
    </location>
</feature>
<dbReference type="PRINTS" id="PR00320">
    <property type="entry name" value="GPROTEINBRPT"/>
</dbReference>
<dbReference type="InterPro" id="IPR001680">
    <property type="entry name" value="WD40_rpt"/>
</dbReference>
<dbReference type="AlphaFoldDB" id="A0A0B7B821"/>
<dbReference type="GO" id="GO:0034198">
    <property type="term" value="P:cellular response to amino acid starvation"/>
    <property type="evidence" value="ECO:0007669"/>
    <property type="project" value="TreeGrafter"/>
</dbReference>
<dbReference type="SMART" id="SM00320">
    <property type="entry name" value="WD40"/>
    <property type="match status" value="5"/>
</dbReference>
<comment type="subcellular location">
    <subcellularLocation>
        <location evidence="2">Lysosome</location>
    </subcellularLocation>
    <subcellularLocation>
        <location evidence="1">Nucleus envelope</location>
    </subcellularLocation>
</comment>
<dbReference type="GO" id="GO:1904263">
    <property type="term" value="P:positive regulation of TORC1 signaling"/>
    <property type="evidence" value="ECO:0007669"/>
    <property type="project" value="TreeGrafter"/>
</dbReference>
<dbReference type="GO" id="GO:0005198">
    <property type="term" value="F:structural molecule activity"/>
    <property type="evidence" value="ECO:0007669"/>
    <property type="project" value="InterPro"/>
</dbReference>
<evidence type="ECO:0000313" key="14">
    <source>
        <dbReference type="EMBL" id="CEK88268.1"/>
    </source>
</evidence>
<keyword evidence="10" id="KW-0458">Lysosome</keyword>
<name>A0A0B7B821_9EUPU</name>
<dbReference type="GO" id="GO:0051301">
    <property type="term" value="P:cell division"/>
    <property type="evidence" value="ECO:0007669"/>
    <property type="project" value="UniProtKB-KW"/>
</dbReference>
<dbReference type="InterPro" id="IPR015943">
    <property type="entry name" value="WD40/YVTN_repeat-like_dom_sf"/>
</dbReference>
<dbReference type="InterPro" id="IPR019775">
    <property type="entry name" value="WD40_repeat_CS"/>
</dbReference>
<dbReference type="InterPro" id="IPR037363">
    <property type="entry name" value="Sec13/Seh1_fam"/>
</dbReference>
<dbReference type="EMBL" id="HACG01041403">
    <property type="protein sequence ID" value="CEK88268.1"/>
    <property type="molecule type" value="Transcribed_RNA"/>
</dbReference>
<keyword evidence="12" id="KW-0131">Cell cycle</keyword>
<dbReference type="PROSITE" id="PS00678">
    <property type="entry name" value="WD_REPEATS_1"/>
    <property type="match status" value="1"/>
</dbReference>
<organism evidence="15">
    <name type="scientific">Arion vulgaris</name>
    <dbReference type="NCBI Taxonomy" id="1028688"/>
    <lineage>
        <taxon>Eukaryota</taxon>
        <taxon>Metazoa</taxon>
        <taxon>Spiralia</taxon>
        <taxon>Lophotrochozoa</taxon>
        <taxon>Mollusca</taxon>
        <taxon>Gastropoda</taxon>
        <taxon>Heterobranchia</taxon>
        <taxon>Euthyneura</taxon>
        <taxon>Panpulmonata</taxon>
        <taxon>Eupulmonata</taxon>
        <taxon>Stylommatophora</taxon>
        <taxon>Helicina</taxon>
        <taxon>Arionoidea</taxon>
        <taxon>Arionidae</taxon>
        <taxon>Arion</taxon>
    </lineage>
</organism>
<evidence type="ECO:0000256" key="12">
    <source>
        <dbReference type="ARBA" id="ARBA00023306"/>
    </source>
</evidence>
<keyword evidence="8" id="KW-0498">Mitosis</keyword>
<protein>
    <recommendedName>
        <fullName evidence="16">Nucleoporin SEH1</fullName>
    </recommendedName>
</protein>
<keyword evidence="4" id="KW-0813">Transport</keyword>
<evidence type="ECO:0000256" key="6">
    <source>
        <dbReference type="ARBA" id="ARBA00022618"/>
    </source>
</evidence>
<evidence type="ECO:0000313" key="15">
    <source>
        <dbReference type="EMBL" id="CEK88270.1"/>
    </source>
</evidence>
<evidence type="ECO:0000256" key="5">
    <source>
        <dbReference type="ARBA" id="ARBA00022574"/>
    </source>
</evidence>
<dbReference type="GO" id="GO:0015031">
    <property type="term" value="P:protein transport"/>
    <property type="evidence" value="ECO:0007669"/>
    <property type="project" value="UniProtKB-KW"/>
</dbReference>
<dbReference type="PANTHER" id="PTHR11024">
    <property type="entry name" value="NUCLEAR PORE COMPLEX PROTEIN SEC13 / SEH1 FAMILY MEMBER"/>
    <property type="match status" value="1"/>
</dbReference>
<dbReference type="SUPFAM" id="SSF50978">
    <property type="entry name" value="WD40 repeat-like"/>
    <property type="match status" value="1"/>
</dbReference>
<evidence type="ECO:0000256" key="9">
    <source>
        <dbReference type="ARBA" id="ARBA00022927"/>
    </source>
</evidence>
<dbReference type="PANTHER" id="PTHR11024:SF3">
    <property type="entry name" value="NUCLEOPORIN SEH1"/>
    <property type="match status" value="1"/>
</dbReference>
<reference evidence="15" key="1">
    <citation type="submission" date="2014-12" db="EMBL/GenBank/DDBJ databases">
        <title>Insight into the proteome of Arion vulgaris.</title>
        <authorList>
            <person name="Aradska J."/>
            <person name="Bulat T."/>
            <person name="Smidak R."/>
            <person name="Sarate P."/>
            <person name="Gangsoo J."/>
            <person name="Sialana F."/>
            <person name="Bilban M."/>
            <person name="Lubec G."/>
        </authorList>
    </citation>
    <scope>NUCLEOTIDE SEQUENCE</scope>
    <source>
        <tissue evidence="15">Skin</tissue>
    </source>
</reference>
<accession>A0A0B7B821</accession>
<evidence type="ECO:0000256" key="1">
    <source>
        <dbReference type="ARBA" id="ARBA00004259"/>
    </source>
</evidence>
<dbReference type="GO" id="GO:0031080">
    <property type="term" value="C:nuclear pore outer ring"/>
    <property type="evidence" value="ECO:0007669"/>
    <property type="project" value="TreeGrafter"/>
</dbReference>
<evidence type="ECO:0000256" key="3">
    <source>
        <dbReference type="ARBA" id="ARBA00010102"/>
    </source>
</evidence>
<comment type="similarity">
    <text evidence="3">Belongs to the WD repeat SEC13 family.</text>
</comment>
<sequence length="400" mass="44960">QHKKSWVSEWSITKQRTFRIDTMFVAKTIASEHKDLIHDVSFDCHGTRMATCSSDQTVKVWDLDEESGWQCTASWKAHSGSVWRVTWAHHEFGQVLATCSFDRTAAIWEELNSDTSCKGVSSPNTWLKRTSLVDSRTSVTDVRFAPKHLGLQLATSSADGVVRIYEAVDVMNLSNWQLQFEFNCNLSLSCLSWNTARTHPPMIAVGSDDPNQSAGGKVQIYEYNETSRKWQKVETIFMVTEPVHDVRFAPNLGRSYHLLAIAARDLTILSLKNIRKEVFNNTGGLSKFEIRQVGSFDDHESVVWRVSWNITGTILASSGDDGCVRLWKANYLDNWKCISVLKADSNATEADRASMLAPHIASTPISGAIRVPPPAGTMNIKRTSGWPYMDIKVDQGKMFY</sequence>
<evidence type="ECO:0000256" key="10">
    <source>
        <dbReference type="ARBA" id="ARBA00023228"/>
    </source>
</evidence>
<feature type="repeat" description="WD" evidence="13">
    <location>
        <begin position="296"/>
        <end position="328"/>
    </location>
</feature>
<evidence type="ECO:0000256" key="4">
    <source>
        <dbReference type="ARBA" id="ARBA00022448"/>
    </source>
</evidence>
<proteinExistence type="inferred from homology"/>
<evidence type="ECO:0000256" key="2">
    <source>
        <dbReference type="ARBA" id="ARBA00004371"/>
    </source>
</evidence>
<dbReference type="GO" id="GO:0005764">
    <property type="term" value="C:lysosome"/>
    <property type="evidence" value="ECO:0007669"/>
    <property type="project" value="UniProtKB-SubCell"/>
</dbReference>
<dbReference type="Gene3D" id="2.130.10.10">
    <property type="entry name" value="YVTN repeat-like/Quinoprotein amine dehydrogenase"/>
    <property type="match status" value="1"/>
</dbReference>
<dbReference type="InterPro" id="IPR020472">
    <property type="entry name" value="WD40_PAC1"/>
</dbReference>
<dbReference type="GO" id="GO:0035859">
    <property type="term" value="C:Seh1-associated complex"/>
    <property type="evidence" value="ECO:0007669"/>
    <property type="project" value="TreeGrafter"/>
</dbReference>
<dbReference type="EMBL" id="HACG01041405">
    <property type="protein sequence ID" value="CEK88270.1"/>
    <property type="molecule type" value="Transcribed_RNA"/>
</dbReference>
<keyword evidence="5 13" id="KW-0853">WD repeat</keyword>
<dbReference type="InterPro" id="IPR036322">
    <property type="entry name" value="WD40_repeat_dom_sf"/>
</dbReference>
<keyword evidence="7" id="KW-0677">Repeat</keyword>
<keyword evidence="11" id="KW-0539">Nucleus</keyword>
<keyword evidence="9" id="KW-0653">Protein transport</keyword>
<dbReference type="PROSITE" id="PS50082">
    <property type="entry name" value="WD_REPEATS_2"/>
    <property type="match status" value="3"/>
</dbReference>